<proteinExistence type="predicted"/>
<protein>
    <submittedName>
        <fullName evidence="1">Uncharacterized protein</fullName>
    </submittedName>
</protein>
<organism evidence="1 2">
    <name type="scientific">Camellia sinensis var. sinensis</name>
    <name type="common">China tea</name>
    <dbReference type="NCBI Taxonomy" id="542762"/>
    <lineage>
        <taxon>Eukaryota</taxon>
        <taxon>Viridiplantae</taxon>
        <taxon>Streptophyta</taxon>
        <taxon>Embryophyta</taxon>
        <taxon>Tracheophyta</taxon>
        <taxon>Spermatophyta</taxon>
        <taxon>Magnoliopsida</taxon>
        <taxon>eudicotyledons</taxon>
        <taxon>Gunneridae</taxon>
        <taxon>Pentapetalae</taxon>
        <taxon>asterids</taxon>
        <taxon>Ericales</taxon>
        <taxon>Theaceae</taxon>
        <taxon>Camellia</taxon>
    </lineage>
</organism>
<name>A0A4S4D5J3_CAMSN</name>
<dbReference type="EMBL" id="SDRB02012466">
    <property type="protein sequence ID" value="THF97652.1"/>
    <property type="molecule type" value="Genomic_DNA"/>
</dbReference>
<reference evidence="1 2" key="1">
    <citation type="journal article" date="2018" name="Proc. Natl. Acad. Sci. U.S.A.">
        <title>Draft genome sequence of Camellia sinensis var. sinensis provides insights into the evolution of the tea genome and tea quality.</title>
        <authorList>
            <person name="Wei C."/>
            <person name="Yang H."/>
            <person name="Wang S."/>
            <person name="Zhao J."/>
            <person name="Liu C."/>
            <person name="Gao L."/>
            <person name="Xia E."/>
            <person name="Lu Y."/>
            <person name="Tai Y."/>
            <person name="She G."/>
            <person name="Sun J."/>
            <person name="Cao H."/>
            <person name="Tong W."/>
            <person name="Gao Q."/>
            <person name="Li Y."/>
            <person name="Deng W."/>
            <person name="Jiang X."/>
            <person name="Wang W."/>
            <person name="Chen Q."/>
            <person name="Zhang S."/>
            <person name="Li H."/>
            <person name="Wu J."/>
            <person name="Wang P."/>
            <person name="Li P."/>
            <person name="Shi C."/>
            <person name="Zheng F."/>
            <person name="Jian J."/>
            <person name="Huang B."/>
            <person name="Shan D."/>
            <person name="Shi M."/>
            <person name="Fang C."/>
            <person name="Yue Y."/>
            <person name="Li F."/>
            <person name="Li D."/>
            <person name="Wei S."/>
            <person name="Han B."/>
            <person name="Jiang C."/>
            <person name="Yin Y."/>
            <person name="Xia T."/>
            <person name="Zhang Z."/>
            <person name="Bennetzen J.L."/>
            <person name="Zhao S."/>
            <person name="Wan X."/>
        </authorList>
    </citation>
    <scope>NUCLEOTIDE SEQUENCE [LARGE SCALE GENOMIC DNA]</scope>
    <source>
        <strain evidence="2">cv. Shuchazao</strain>
        <tissue evidence="1">Leaf</tissue>
    </source>
</reference>
<sequence length="167" mass="18664">MIDQNQHMETVGLKVKNQMLEQSNAFMKQLVRYPDAAKFRRMSLQFAKDLDILFSDAAATGEWAYTPSSGVMPQTDETPEEFHTPLDAEFHDDADFEVVHPSEQNKKRCDSTGLQNPLIRSCDSRIQNSLALSLIAFRTGAAIELLKTQVSALSFIPLVSVLGKDTD</sequence>
<gene>
    <name evidence="1" type="ORF">TEA_029421</name>
</gene>
<keyword evidence="2" id="KW-1185">Reference proteome</keyword>
<dbReference type="AlphaFoldDB" id="A0A4S4D5J3"/>
<evidence type="ECO:0000313" key="1">
    <source>
        <dbReference type="EMBL" id="THF97652.1"/>
    </source>
</evidence>
<dbReference type="Proteomes" id="UP000306102">
    <property type="component" value="Unassembled WGS sequence"/>
</dbReference>
<comment type="caution">
    <text evidence="1">The sequence shown here is derived from an EMBL/GenBank/DDBJ whole genome shotgun (WGS) entry which is preliminary data.</text>
</comment>
<evidence type="ECO:0000313" key="2">
    <source>
        <dbReference type="Proteomes" id="UP000306102"/>
    </source>
</evidence>
<accession>A0A4S4D5J3</accession>